<evidence type="ECO:0000256" key="6">
    <source>
        <dbReference type="ARBA" id="ARBA00023136"/>
    </source>
</evidence>
<feature type="transmembrane region" description="Helical" evidence="8">
    <location>
        <begin position="53"/>
        <end position="72"/>
    </location>
</feature>
<evidence type="ECO:0000256" key="2">
    <source>
        <dbReference type="ARBA" id="ARBA00022475"/>
    </source>
</evidence>
<keyword evidence="5 8" id="KW-1133">Transmembrane helix</keyword>
<feature type="domain" description="Threonine/Serine exporter ThrE" evidence="9">
    <location>
        <begin position="9"/>
        <end position="134"/>
    </location>
</feature>
<feature type="transmembrane region" description="Helical" evidence="8">
    <location>
        <begin position="6"/>
        <end position="22"/>
    </location>
</feature>
<evidence type="ECO:0000256" key="1">
    <source>
        <dbReference type="ARBA" id="ARBA00004651"/>
    </source>
</evidence>
<dbReference type="GO" id="GO:0005886">
    <property type="term" value="C:plasma membrane"/>
    <property type="evidence" value="ECO:0007669"/>
    <property type="project" value="UniProtKB-SubCell"/>
</dbReference>
<proteinExistence type="inferred from homology"/>
<dbReference type="GO" id="GO:0015744">
    <property type="term" value="P:succinate transport"/>
    <property type="evidence" value="ECO:0007669"/>
    <property type="project" value="TreeGrafter"/>
</dbReference>
<accession>A0A4R4FGT8</accession>
<dbReference type="PANTHER" id="PTHR34390:SF1">
    <property type="entry name" value="SUCCINATE TRANSPORTER SUBUNIT YJJB-RELATED"/>
    <property type="match status" value="1"/>
</dbReference>
<dbReference type="InterPro" id="IPR050539">
    <property type="entry name" value="ThrE_Dicarb/AminoAcid_Exp"/>
</dbReference>
<comment type="subcellular location">
    <subcellularLocation>
        <location evidence="1">Cell membrane</location>
        <topology evidence="1">Multi-pass membrane protein</topology>
    </subcellularLocation>
</comment>
<feature type="transmembrane region" description="Helical" evidence="8">
    <location>
        <begin position="121"/>
        <end position="140"/>
    </location>
</feature>
<name>A0A4R4FGT8_9FIRM</name>
<evidence type="ECO:0000256" key="3">
    <source>
        <dbReference type="ARBA" id="ARBA00022519"/>
    </source>
</evidence>
<keyword evidence="3" id="KW-0997">Cell inner membrane</keyword>
<evidence type="ECO:0000259" key="9">
    <source>
        <dbReference type="Pfam" id="PF12821"/>
    </source>
</evidence>
<evidence type="ECO:0000256" key="4">
    <source>
        <dbReference type="ARBA" id="ARBA00022692"/>
    </source>
</evidence>
<evidence type="ECO:0000256" key="8">
    <source>
        <dbReference type="SAM" id="Phobius"/>
    </source>
</evidence>
<dbReference type="InterPro" id="IPR024528">
    <property type="entry name" value="ThrE_2"/>
</dbReference>
<keyword evidence="11" id="KW-1185">Reference proteome</keyword>
<protein>
    <submittedName>
        <fullName evidence="10">Threonine/serine exporter</fullName>
    </submittedName>
</protein>
<evidence type="ECO:0000313" key="10">
    <source>
        <dbReference type="EMBL" id="TDA22934.1"/>
    </source>
</evidence>
<gene>
    <name evidence="10" type="ORF">E1963_02250</name>
</gene>
<evidence type="ECO:0000313" key="11">
    <source>
        <dbReference type="Proteomes" id="UP000295710"/>
    </source>
</evidence>
<dbReference type="AlphaFoldDB" id="A0A4R4FGT8"/>
<organism evidence="10 11">
    <name type="scientific">Extibacter muris</name>
    <dbReference type="NCBI Taxonomy" id="1796622"/>
    <lineage>
        <taxon>Bacteria</taxon>
        <taxon>Bacillati</taxon>
        <taxon>Bacillota</taxon>
        <taxon>Clostridia</taxon>
        <taxon>Lachnospirales</taxon>
        <taxon>Lachnospiraceae</taxon>
        <taxon>Extibacter</taxon>
    </lineage>
</organism>
<keyword evidence="2" id="KW-1003">Cell membrane</keyword>
<dbReference type="EMBL" id="SMMX01000002">
    <property type="protein sequence ID" value="TDA22934.1"/>
    <property type="molecule type" value="Genomic_DNA"/>
</dbReference>
<reference evidence="10 11" key="1">
    <citation type="journal article" date="2016" name="Nat. Microbiol.">
        <title>The Mouse Intestinal Bacterial Collection (miBC) provides host-specific insight into cultured diversity and functional potential of the gut microbiota.</title>
        <authorList>
            <person name="Lagkouvardos I."/>
            <person name="Pukall R."/>
            <person name="Abt B."/>
            <person name="Foesel B.U."/>
            <person name="Meier-Kolthoff J.P."/>
            <person name="Kumar N."/>
            <person name="Bresciani A."/>
            <person name="Martinez I."/>
            <person name="Just S."/>
            <person name="Ziegler C."/>
            <person name="Brugiroux S."/>
            <person name="Garzetti D."/>
            <person name="Wenning M."/>
            <person name="Bui T.P."/>
            <person name="Wang J."/>
            <person name="Hugenholtz F."/>
            <person name="Plugge C.M."/>
            <person name="Peterson D.A."/>
            <person name="Hornef M.W."/>
            <person name="Baines J.F."/>
            <person name="Smidt H."/>
            <person name="Walter J."/>
            <person name="Kristiansen K."/>
            <person name="Nielsen H.B."/>
            <person name="Haller D."/>
            <person name="Overmann J."/>
            <person name="Stecher B."/>
            <person name="Clavel T."/>
        </authorList>
    </citation>
    <scope>NUCLEOTIDE SEQUENCE [LARGE SCALE GENOMIC DNA]</scope>
    <source>
        <strain evidence="10 11">DSM 28560</strain>
    </source>
</reference>
<dbReference type="PANTHER" id="PTHR34390">
    <property type="entry name" value="UPF0442 PROTEIN YJJB-RELATED"/>
    <property type="match status" value="1"/>
</dbReference>
<keyword evidence="6 8" id="KW-0472">Membrane</keyword>
<evidence type="ECO:0000256" key="5">
    <source>
        <dbReference type="ARBA" id="ARBA00022989"/>
    </source>
</evidence>
<dbReference type="Proteomes" id="UP000295710">
    <property type="component" value="Unassembled WGS sequence"/>
</dbReference>
<evidence type="ECO:0000256" key="7">
    <source>
        <dbReference type="ARBA" id="ARBA00034125"/>
    </source>
</evidence>
<comment type="caution">
    <text evidence="10">The sequence shown here is derived from an EMBL/GenBank/DDBJ whole genome shotgun (WGS) entry which is preliminary data.</text>
</comment>
<sequence>MIHDIFMNVACPFIGTMAYAVLFNVPKRYYLSCGMTGTAGWLVYALSGRYTSSAVAAFLGALIVVLISRMLTVRMKCPITIFLVSGIFPLVPGAGIYYTAYYLVTNQLSLAAQKGLDSIKIAFGIVLGIVFIVSIPREFFQIRYWKERRIRKGWSR</sequence>
<comment type="similarity">
    <text evidence="7">Belongs to the ThrE exporter (TC 2.A.79) family.</text>
</comment>
<dbReference type="Pfam" id="PF12821">
    <property type="entry name" value="ThrE_2"/>
    <property type="match status" value="1"/>
</dbReference>
<feature type="transmembrane region" description="Helical" evidence="8">
    <location>
        <begin position="79"/>
        <end position="101"/>
    </location>
</feature>
<keyword evidence="4 8" id="KW-0812">Transmembrane</keyword>